<keyword evidence="1" id="KW-0472">Membrane</keyword>
<gene>
    <name evidence="2" type="ORF">AMORRO_LOCUS12834</name>
</gene>
<dbReference type="OrthoDB" id="2441844at2759"/>
<dbReference type="EMBL" id="CAJVPV010020023">
    <property type="protein sequence ID" value="CAG8713303.1"/>
    <property type="molecule type" value="Genomic_DNA"/>
</dbReference>
<dbReference type="Proteomes" id="UP000789342">
    <property type="component" value="Unassembled WGS sequence"/>
</dbReference>
<feature type="transmembrane region" description="Helical" evidence="1">
    <location>
        <begin position="145"/>
        <end position="166"/>
    </location>
</feature>
<sequence length="311" mass="34989">MDISRSDSYEIIFTIWALITPVLGIVNTVYQSFTKCCCYNNATTTTYAYESHVDRFGPYMGGMHIVGPDSSETHDTEPGFPCNILNLITTGISGCDDSVLAIIMSDFEFFSEAMNHEELNNASDILKTLKILVHVIRNKKHKITILVRIIKGILGCLAIPALITSFKEGLNDKAIMVRVFTFGAPILQEFGVNVLTLLMYTIMILMLSFQTTRMIAKYVHRFFLMLCIFWGLGTACLCYVYIAKLEGKIEKVFLSAIIAIRTFGPVEINCCSLDIGSAFCAVIHIWFAIQSIIWEIRELNVLEPGVPLWKY</sequence>
<protein>
    <submittedName>
        <fullName evidence="2">12592_t:CDS:1</fullName>
    </submittedName>
</protein>
<accession>A0A9N9N9F1</accession>
<comment type="caution">
    <text evidence="2">The sequence shown here is derived from an EMBL/GenBank/DDBJ whole genome shotgun (WGS) entry which is preliminary data.</text>
</comment>
<evidence type="ECO:0000313" key="3">
    <source>
        <dbReference type="Proteomes" id="UP000789342"/>
    </source>
</evidence>
<evidence type="ECO:0000313" key="2">
    <source>
        <dbReference type="EMBL" id="CAG8713303.1"/>
    </source>
</evidence>
<keyword evidence="1" id="KW-1133">Transmembrane helix</keyword>
<reference evidence="2" key="1">
    <citation type="submission" date="2021-06" db="EMBL/GenBank/DDBJ databases">
        <authorList>
            <person name="Kallberg Y."/>
            <person name="Tangrot J."/>
            <person name="Rosling A."/>
        </authorList>
    </citation>
    <scope>NUCLEOTIDE SEQUENCE</scope>
    <source>
        <strain evidence="2">CL551</strain>
    </source>
</reference>
<feature type="transmembrane region" description="Helical" evidence="1">
    <location>
        <begin position="12"/>
        <end position="30"/>
    </location>
</feature>
<keyword evidence="3" id="KW-1185">Reference proteome</keyword>
<name>A0A9N9N9F1_9GLOM</name>
<proteinExistence type="predicted"/>
<dbReference type="AlphaFoldDB" id="A0A9N9N9F1"/>
<evidence type="ECO:0000256" key="1">
    <source>
        <dbReference type="SAM" id="Phobius"/>
    </source>
</evidence>
<feature type="transmembrane region" description="Helical" evidence="1">
    <location>
        <begin position="186"/>
        <end position="209"/>
    </location>
</feature>
<keyword evidence="1" id="KW-0812">Transmembrane</keyword>
<organism evidence="2 3">
    <name type="scientific">Acaulospora morrowiae</name>
    <dbReference type="NCBI Taxonomy" id="94023"/>
    <lineage>
        <taxon>Eukaryota</taxon>
        <taxon>Fungi</taxon>
        <taxon>Fungi incertae sedis</taxon>
        <taxon>Mucoromycota</taxon>
        <taxon>Glomeromycotina</taxon>
        <taxon>Glomeromycetes</taxon>
        <taxon>Diversisporales</taxon>
        <taxon>Acaulosporaceae</taxon>
        <taxon>Acaulospora</taxon>
    </lineage>
</organism>
<feature type="transmembrane region" description="Helical" evidence="1">
    <location>
        <begin position="221"/>
        <end position="242"/>
    </location>
</feature>